<accession>A0AA35WB69</accession>
<protein>
    <recommendedName>
        <fullName evidence="1">tRNA (adenine(58)-N(1))-methyltransferase</fullName>
        <ecNumber evidence="1">2.1.1.220</ecNumber>
    </recommendedName>
</protein>
<sequence>TEWVSGGRHVLIWPADCALTPRGVSFAAPQVTLALMKRMIHCRPRILMGPGLRILRGPGRLRHVVLQAMVSRPQTTASHVFRDGELALLMEPRRRHKPRLIKLDSARETETSLGRLRHTNVIGQEVGVQLRTSLGGKVTLRRPSLEEYTLLMSRGATPSYCSVIYTAICMLDIGPGSKVVEAGTGSGAMTLHLSRVKEAKCVFDDGVVHDFEVCPDHLKIARRNVAGWTRSWDLSHSDQGQTWPDNITFHSAGVQDARDHLEEDPLVDAVFLDMPHVTSALTGLVDILQPNGLAVLFLPNITQAVEVDAYIRETELPLQTEDIVRVCQEHWTVKPSRTKRLVTPDNERADSSEWGSQGSRTEEESTGKESTEVNGATAVSSLSYICRPNHRQSPHSGFLIKTRRLLKTATCSSI</sequence>
<evidence type="ECO:0000256" key="2">
    <source>
        <dbReference type="ARBA" id="ARBA00022603"/>
    </source>
</evidence>
<evidence type="ECO:0000313" key="10">
    <source>
        <dbReference type="Proteomes" id="UP001174909"/>
    </source>
</evidence>
<dbReference type="Gene3D" id="3.40.50.150">
    <property type="entry name" value="Vaccinia Virus protein VP39"/>
    <property type="match status" value="1"/>
</dbReference>
<dbReference type="EMBL" id="CASHTH010001067">
    <property type="protein sequence ID" value="CAI8010811.1"/>
    <property type="molecule type" value="Genomic_DNA"/>
</dbReference>
<comment type="catalytic activity">
    <reaction evidence="6">
        <text>an adenosine in mRNA + S-adenosyl-L-methionine = an N(1)-methyladenosine in mRNA + S-adenosyl-L-homocysteine + H(+)</text>
        <dbReference type="Rhea" id="RHEA:55392"/>
        <dbReference type="Rhea" id="RHEA-COMP:12414"/>
        <dbReference type="Rhea" id="RHEA-COMP:12415"/>
        <dbReference type="ChEBI" id="CHEBI:15378"/>
        <dbReference type="ChEBI" id="CHEBI:57856"/>
        <dbReference type="ChEBI" id="CHEBI:59789"/>
        <dbReference type="ChEBI" id="CHEBI:74411"/>
        <dbReference type="ChEBI" id="CHEBI:74491"/>
    </reaction>
</comment>
<dbReference type="Pfam" id="PF08704">
    <property type="entry name" value="GCD14"/>
    <property type="match status" value="1"/>
</dbReference>
<keyword evidence="2" id="KW-0489">Methyltransferase</keyword>
<keyword evidence="4" id="KW-0949">S-adenosyl-L-methionine</keyword>
<feature type="compositionally biased region" description="Basic and acidic residues" evidence="7">
    <location>
        <begin position="360"/>
        <end position="371"/>
    </location>
</feature>
<keyword evidence="3" id="KW-0808">Transferase</keyword>
<dbReference type="InterPro" id="IPR014816">
    <property type="entry name" value="tRNA_MeTrfase_Gcd14"/>
</dbReference>
<dbReference type="GO" id="GO:0030488">
    <property type="term" value="P:tRNA methylation"/>
    <property type="evidence" value="ECO:0007669"/>
    <property type="project" value="InterPro"/>
</dbReference>
<dbReference type="Proteomes" id="UP001174909">
    <property type="component" value="Unassembled WGS sequence"/>
</dbReference>
<feature type="non-terminal residue" evidence="9">
    <location>
        <position position="1"/>
    </location>
</feature>
<dbReference type="AlphaFoldDB" id="A0AA35WB69"/>
<dbReference type="CDD" id="cd02440">
    <property type="entry name" value="AdoMet_MTases"/>
    <property type="match status" value="1"/>
</dbReference>
<gene>
    <name evidence="9" type="ORF">GBAR_LOCUS7089</name>
</gene>
<evidence type="ECO:0000256" key="3">
    <source>
        <dbReference type="ARBA" id="ARBA00022679"/>
    </source>
</evidence>
<evidence type="ECO:0000256" key="1">
    <source>
        <dbReference type="ARBA" id="ARBA00012796"/>
    </source>
</evidence>
<name>A0AA35WB69_GEOBA</name>
<dbReference type="EC" id="2.1.1.220" evidence="1"/>
<evidence type="ECO:0000256" key="7">
    <source>
        <dbReference type="SAM" id="MobiDB-lite"/>
    </source>
</evidence>
<dbReference type="GO" id="GO:0160107">
    <property type="term" value="F:tRNA (adenine(58)-N1)-methyltransferase activity"/>
    <property type="evidence" value="ECO:0007669"/>
    <property type="project" value="UniProtKB-EC"/>
</dbReference>
<evidence type="ECO:0000256" key="6">
    <source>
        <dbReference type="ARBA" id="ARBA00048481"/>
    </source>
</evidence>
<reference evidence="9" key="1">
    <citation type="submission" date="2023-03" db="EMBL/GenBank/DDBJ databases">
        <authorList>
            <person name="Steffen K."/>
            <person name="Cardenas P."/>
        </authorList>
    </citation>
    <scope>NUCLEOTIDE SEQUENCE</scope>
</reference>
<dbReference type="GO" id="GO:0031515">
    <property type="term" value="C:tRNA (m1A) methyltransferase complex"/>
    <property type="evidence" value="ECO:0007669"/>
    <property type="project" value="InterPro"/>
</dbReference>
<dbReference type="PROSITE" id="PS51620">
    <property type="entry name" value="SAM_TRM61"/>
    <property type="match status" value="1"/>
</dbReference>
<feature type="region of interest" description="Disordered" evidence="7">
    <location>
        <begin position="338"/>
        <end position="374"/>
    </location>
</feature>
<evidence type="ECO:0000256" key="5">
    <source>
        <dbReference type="ARBA" id="ARBA00022694"/>
    </source>
</evidence>
<dbReference type="SUPFAM" id="SSF53335">
    <property type="entry name" value="S-adenosyl-L-methionine-dependent methyltransferases"/>
    <property type="match status" value="1"/>
</dbReference>
<evidence type="ECO:0000313" key="9">
    <source>
        <dbReference type="EMBL" id="CAI8010811.1"/>
    </source>
</evidence>
<keyword evidence="5" id="KW-0819">tRNA processing</keyword>
<proteinExistence type="predicted"/>
<comment type="caution">
    <text evidence="9">The sequence shown here is derived from an EMBL/GenBank/DDBJ whole genome shotgun (WGS) entry which is preliminary data.</text>
</comment>
<dbReference type="GO" id="GO:0005739">
    <property type="term" value="C:mitochondrion"/>
    <property type="evidence" value="ECO:0007669"/>
    <property type="project" value="TreeGrafter"/>
</dbReference>
<organism evidence="9 10">
    <name type="scientific">Geodia barretti</name>
    <name type="common">Barrett's horny sponge</name>
    <dbReference type="NCBI Taxonomy" id="519541"/>
    <lineage>
        <taxon>Eukaryota</taxon>
        <taxon>Metazoa</taxon>
        <taxon>Porifera</taxon>
        <taxon>Demospongiae</taxon>
        <taxon>Heteroscleromorpha</taxon>
        <taxon>Tetractinellida</taxon>
        <taxon>Astrophorina</taxon>
        <taxon>Geodiidae</taxon>
        <taxon>Geodia</taxon>
    </lineage>
</organism>
<keyword evidence="10" id="KW-1185">Reference proteome</keyword>
<dbReference type="InterPro" id="IPR049470">
    <property type="entry name" value="TRM61_C"/>
</dbReference>
<feature type="domain" description="tRNA (adenine(58)-N(1))-methyltransferase catalytic subunit TRM61 C-terminal" evidence="8">
    <location>
        <begin position="148"/>
        <end position="400"/>
    </location>
</feature>
<dbReference type="PANTHER" id="PTHR12133:SF1">
    <property type="entry name" value="TRNA (ADENINE(58)-N(1))-METHYLTRANSFERASE, MITOCHONDRIAL"/>
    <property type="match status" value="1"/>
</dbReference>
<dbReference type="InterPro" id="IPR029063">
    <property type="entry name" value="SAM-dependent_MTases_sf"/>
</dbReference>
<dbReference type="PANTHER" id="PTHR12133">
    <property type="entry name" value="TRNA (ADENINE(58)-N(1))-METHYLTRANSFERASE"/>
    <property type="match status" value="1"/>
</dbReference>
<evidence type="ECO:0000259" key="8">
    <source>
        <dbReference type="Pfam" id="PF08704"/>
    </source>
</evidence>
<evidence type="ECO:0000256" key="4">
    <source>
        <dbReference type="ARBA" id="ARBA00022691"/>
    </source>
</evidence>